<organism evidence="2 3">
    <name type="scientific">Zasmidium cellare</name>
    <name type="common">Wine cellar mold</name>
    <name type="synonym">Racodium cellare</name>
    <dbReference type="NCBI Taxonomy" id="395010"/>
    <lineage>
        <taxon>Eukaryota</taxon>
        <taxon>Fungi</taxon>
        <taxon>Dikarya</taxon>
        <taxon>Ascomycota</taxon>
        <taxon>Pezizomycotina</taxon>
        <taxon>Dothideomycetes</taxon>
        <taxon>Dothideomycetidae</taxon>
        <taxon>Mycosphaerellales</taxon>
        <taxon>Mycosphaerellaceae</taxon>
        <taxon>Zasmidium</taxon>
    </lineage>
</organism>
<feature type="compositionally biased region" description="Basic and acidic residues" evidence="1">
    <location>
        <begin position="180"/>
        <end position="205"/>
    </location>
</feature>
<feature type="compositionally biased region" description="Polar residues" evidence="1">
    <location>
        <begin position="1"/>
        <end position="19"/>
    </location>
</feature>
<evidence type="ECO:0000313" key="3">
    <source>
        <dbReference type="Proteomes" id="UP001305779"/>
    </source>
</evidence>
<comment type="caution">
    <text evidence="2">The sequence shown here is derived from an EMBL/GenBank/DDBJ whole genome shotgun (WGS) entry which is preliminary data.</text>
</comment>
<evidence type="ECO:0000256" key="1">
    <source>
        <dbReference type="SAM" id="MobiDB-lite"/>
    </source>
</evidence>
<sequence length="205" mass="23252">MSSPQNNVKPGNASNQPTSNEDHETRNAPEVGMSYQHQIAIERLRRYKGELEHFIRQALLSGKPTSPSLEAMKQELKDLEDLNRYQAVLLRNPEFTSIQRLRQQQHETKARAIRMCEEASESTTTAEEPLVAQAAKTVYEDQPSCSPGEIFAQPAAPKDLLRQHGARAFVHANRIRKASRRPDAPRDRSEEQVKKLEKGVSEMKL</sequence>
<evidence type="ECO:0000313" key="2">
    <source>
        <dbReference type="EMBL" id="KAK4497334.1"/>
    </source>
</evidence>
<reference evidence="2 3" key="1">
    <citation type="journal article" date="2023" name="G3 (Bethesda)">
        <title>A chromosome-level genome assembly of Zasmidium syzygii isolated from banana leaves.</title>
        <authorList>
            <person name="van Westerhoven A.C."/>
            <person name="Mehrabi R."/>
            <person name="Talebi R."/>
            <person name="Steentjes M.B.F."/>
            <person name="Corcolon B."/>
            <person name="Chong P.A."/>
            <person name="Kema G.H.J."/>
            <person name="Seidl M.F."/>
        </authorList>
    </citation>
    <scope>NUCLEOTIDE SEQUENCE [LARGE SCALE GENOMIC DNA]</scope>
    <source>
        <strain evidence="2 3">P124</strain>
    </source>
</reference>
<keyword evidence="3" id="KW-1185">Reference proteome</keyword>
<dbReference type="EMBL" id="JAXOVC010000009">
    <property type="protein sequence ID" value="KAK4497334.1"/>
    <property type="molecule type" value="Genomic_DNA"/>
</dbReference>
<proteinExistence type="predicted"/>
<feature type="region of interest" description="Disordered" evidence="1">
    <location>
        <begin position="174"/>
        <end position="205"/>
    </location>
</feature>
<name>A0ABR0E7E4_ZASCE</name>
<gene>
    <name evidence="2" type="ORF">PRZ48_011785</name>
</gene>
<dbReference type="Proteomes" id="UP001305779">
    <property type="component" value="Unassembled WGS sequence"/>
</dbReference>
<feature type="region of interest" description="Disordered" evidence="1">
    <location>
        <begin position="1"/>
        <end position="34"/>
    </location>
</feature>
<accession>A0ABR0E7E4</accession>
<protein>
    <submittedName>
        <fullName evidence="2">Uncharacterized protein</fullName>
    </submittedName>
</protein>